<proteinExistence type="predicted"/>
<reference evidence="7 8" key="1">
    <citation type="submission" date="2017-11" db="EMBL/GenBank/DDBJ databases">
        <title>Comparitive Functional Genomics of Dry Heat Resistant strains isolated from the Viking Spacecraft.</title>
        <authorList>
            <person name="Seuylemezian A."/>
            <person name="Cooper K."/>
            <person name="Vaishampayan P."/>
        </authorList>
    </citation>
    <scope>NUCLEOTIDE SEQUENCE [LARGE SCALE GENOMIC DNA]</scope>
    <source>
        <strain evidence="7 8">V1-29</strain>
    </source>
</reference>
<protein>
    <submittedName>
        <fullName evidence="7">Ribonuclease</fullName>
    </submittedName>
</protein>
<dbReference type="Proteomes" id="UP000234748">
    <property type="component" value="Unassembled WGS sequence"/>
</dbReference>
<evidence type="ECO:0000256" key="5">
    <source>
        <dbReference type="ARBA" id="ARBA00023136"/>
    </source>
</evidence>
<keyword evidence="8" id="KW-1185">Reference proteome</keyword>
<keyword evidence="4 6" id="KW-1133">Transmembrane helix</keyword>
<keyword evidence="5 6" id="KW-0472">Membrane</keyword>
<dbReference type="RefSeq" id="WP_101641682.1">
    <property type="nucleotide sequence ID" value="NZ_PGUY01000030.1"/>
</dbReference>
<evidence type="ECO:0000256" key="1">
    <source>
        <dbReference type="ARBA" id="ARBA00004651"/>
    </source>
</evidence>
<dbReference type="OrthoDB" id="9775903at2"/>
<feature type="transmembrane region" description="Helical" evidence="6">
    <location>
        <begin position="29"/>
        <end position="51"/>
    </location>
</feature>
<evidence type="ECO:0000256" key="6">
    <source>
        <dbReference type="SAM" id="Phobius"/>
    </source>
</evidence>
<comment type="caution">
    <text evidence="7">The sequence shown here is derived from an EMBL/GenBank/DDBJ whole genome shotgun (WGS) entry which is preliminary data.</text>
</comment>
<evidence type="ECO:0000256" key="2">
    <source>
        <dbReference type="ARBA" id="ARBA00022475"/>
    </source>
</evidence>
<feature type="transmembrane region" description="Helical" evidence="6">
    <location>
        <begin position="238"/>
        <end position="258"/>
    </location>
</feature>
<dbReference type="InterPro" id="IPR017039">
    <property type="entry name" value="Virul_fac_BrkB"/>
</dbReference>
<name>A0A2N5M6T4_9BACI</name>
<dbReference type="PIRSF" id="PIRSF035875">
    <property type="entry name" value="RNase_BN"/>
    <property type="match status" value="1"/>
</dbReference>
<keyword evidence="2" id="KW-1003">Cell membrane</keyword>
<gene>
    <name evidence="7" type="ORF">CUU66_10075</name>
</gene>
<dbReference type="PANTHER" id="PTHR30213">
    <property type="entry name" value="INNER MEMBRANE PROTEIN YHJD"/>
    <property type="match status" value="1"/>
</dbReference>
<feature type="transmembrane region" description="Helical" evidence="6">
    <location>
        <begin position="127"/>
        <end position="149"/>
    </location>
</feature>
<evidence type="ECO:0000313" key="8">
    <source>
        <dbReference type="Proteomes" id="UP000234748"/>
    </source>
</evidence>
<dbReference type="NCBIfam" id="TIGR00765">
    <property type="entry name" value="yihY_not_rbn"/>
    <property type="match status" value="1"/>
</dbReference>
<evidence type="ECO:0000256" key="4">
    <source>
        <dbReference type="ARBA" id="ARBA00022989"/>
    </source>
</evidence>
<evidence type="ECO:0000313" key="7">
    <source>
        <dbReference type="EMBL" id="PLT30013.1"/>
    </source>
</evidence>
<feature type="transmembrane region" description="Helical" evidence="6">
    <location>
        <begin position="203"/>
        <end position="226"/>
    </location>
</feature>
<dbReference type="Pfam" id="PF03631">
    <property type="entry name" value="Virul_fac_BrkB"/>
    <property type="match status" value="1"/>
</dbReference>
<evidence type="ECO:0000256" key="3">
    <source>
        <dbReference type="ARBA" id="ARBA00022692"/>
    </source>
</evidence>
<dbReference type="GO" id="GO:0005886">
    <property type="term" value="C:plasma membrane"/>
    <property type="evidence" value="ECO:0007669"/>
    <property type="project" value="UniProtKB-SubCell"/>
</dbReference>
<dbReference type="PANTHER" id="PTHR30213:SF0">
    <property type="entry name" value="UPF0761 MEMBRANE PROTEIN YIHY"/>
    <property type="match status" value="1"/>
</dbReference>
<accession>A0A2N5M6T4</accession>
<comment type="subcellular location">
    <subcellularLocation>
        <location evidence="1">Cell membrane</location>
        <topology evidence="1">Multi-pass membrane protein</topology>
    </subcellularLocation>
</comment>
<dbReference type="EMBL" id="PGUY01000030">
    <property type="protein sequence ID" value="PLT30013.1"/>
    <property type="molecule type" value="Genomic_DNA"/>
</dbReference>
<sequence length="284" mass="31304">MKHLFSFGKKLGKEMKDDRATGLAAEQSYYYMLALFPMLILLLSIVPYLNIDPQKAIKVMGTLMPSETTSIFKDNVVKIVSERNGGLLTFGILGTLWSASNGINAFIHSMNIAFDVNETRSFIKQRLISILLTLGLIVAFVVALVLPVFGNVLYDIIDSILPLPAEMEILFKVLRWIVAICVMIVVLAFLYKMAPNKHYPFKQVLPGAITATVVWQLISLGFSFYVSNFGNYSSTYGSLGGVIVLMLWLYLTGLALVLGGEINAILHRGSTIKIKTGKNPTVTG</sequence>
<feature type="transmembrane region" description="Helical" evidence="6">
    <location>
        <begin position="169"/>
        <end position="191"/>
    </location>
</feature>
<organism evidence="7 8">
    <name type="scientific">Peribacillus deserti</name>
    <dbReference type="NCBI Taxonomy" id="673318"/>
    <lineage>
        <taxon>Bacteria</taxon>
        <taxon>Bacillati</taxon>
        <taxon>Bacillota</taxon>
        <taxon>Bacilli</taxon>
        <taxon>Bacillales</taxon>
        <taxon>Bacillaceae</taxon>
        <taxon>Peribacillus</taxon>
    </lineage>
</organism>
<keyword evidence="3 6" id="KW-0812">Transmembrane</keyword>
<dbReference type="AlphaFoldDB" id="A0A2N5M6T4"/>